<dbReference type="PANTHER" id="PTHR12358">
    <property type="entry name" value="SPHINGOSINE KINASE"/>
    <property type="match status" value="1"/>
</dbReference>
<evidence type="ECO:0000259" key="11">
    <source>
        <dbReference type="PROSITE" id="PS50146"/>
    </source>
</evidence>
<dbReference type="Proteomes" id="UP000072605">
    <property type="component" value="Unassembled WGS sequence"/>
</dbReference>
<dbReference type="InterPro" id="IPR045540">
    <property type="entry name" value="YegS/DAGK_C"/>
</dbReference>
<comment type="similarity">
    <text evidence="2">Belongs to the diacylglycerol/lipid kinase family.</text>
</comment>
<keyword evidence="5" id="KW-0547">Nucleotide-binding</keyword>
<dbReference type="EMBL" id="JBAWKY010000001">
    <property type="protein sequence ID" value="MEI4461223.1"/>
    <property type="molecule type" value="Genomic_DNA"/>
</dbReference>
<dbReference type="OrthoDB" id="142078at2"/>
<evidence type="ECO:0000313" key="17">
    <source>
        <dbReference type="Proteomes" id="UP001387110"/>
    </source>
</evidence>
<keyword evidence="4" id="KW-0808">Transferase</keyword>
<dbReference type="RefSeq" id="WP_035396868.1">
    <property type="nucleotide sequence ID" value="NZ_FMYN01000001.1"/>
</dbReference>
<dbReference type="Proteomes" id="UP001387110">
    <property type="component" value="Unassembled WGS sequence"/>
</dbReference>
<dbReference type="Gene3D" id="3.40.50.10330">
    <property type="entry name" value="Probable inorganic polyphosphate/atp-NAD kinase, domain 1"/>
    <property type="match status" value="1"/>
</dbReference>
<dbReference type="GO" id="GO:0004143">
    <property type="term" value="F:ATP-dependent diacylglycerol kinase activity"/>
    <property type="evidence" value="ECO:0007669"/>
    <property type="project" value="TreeGrafter"/>
</dbReference>
<keyword evidence="17" id="KW-1185">Reference proteome</keyword>
<keyword evidence="10" id="KW-1208">Phospholipid metabolism</keyword>
<protein>
    <submittedName>
        <fullName evidence="12">Diacylglycerol kinase</fullName>
    </submittedName>
    <submittedName>
        <fullName evidence="14">YegS/Rv2252/BmrU family lipid kinase</fullName>
    </submittedName>
</protein>
<dbReference type="EMBL" id="LDQV01000006">
    <property type="protein sequence ID" value="KTR28422.1"/>
    <property type="molecule type" value="Genomic_DNA"/>
</dbReference>
<evidence type="ECO:0000313" key="16">
    <source>
        <dbReference type="Proteomes" id="UP000072605"/>
    </source>
</evidence>
<evidence type="ECO:0000256" key="6">
    <source>
        <dbReference type="ARBA" id="ARBA00022777"/>
    </source>
</evidence>
<dbReference type="GeneID" id="90837012"/>
<dbReference type="Proteomes" id="UP000053797">
    <property type="component" value="Unassembled WGS sequence"/>
</dbReference>
<dbReference type="AlphaFoldDB" id="A0A0V8GKF0"/>
<dbReference type="EMBL" id="LNQL01000001">
    <property type="protein sequence ID" value="KSU50754.1"/>
    <property type="molecule type" value="Genomic_DNA"/>
</dbReference>
<organism evidence="12 15">
    <name type="scientific">Exiguobacterium indicum</name>
    <dbReference type="NCBI Taxonomy" id="296995"/>
    <lineage>
        <taxon>Bacteria</taxon>
        <taxon>Bacillati</taxon>
        <taxon>Bacillota</taxon>
        <taxon>Bacilli</taxon>
        <taxon>Bacillales</taxon>
        <taxon>Bacillales Family XII. Incertae Sedis</taxon>
        <taxon>Exiguobacterium</taxon>
    </lineage>
</organism>
<keyword evidence="8" id="KW-0443">Lipid metabolism</keyword>
<evidence type="ECO:0000256" key="8">
    <source>
        <dbReference type="ARBA" id="ARBA00023098"/>
    </source>
</evidence>
<keyword evidence="9" id="KW-0594">Phospholipid biosynthesis</keyword>
<dbReference type="SMART" id="SM00046">
    <property type="entry name" value="DAGKc"/>
    <property type="match status" value="1"/>
</dbReference>
<dbReference type="Pfam" id="PF00781">
    <property type="entry name" value="DAGK_cat"/>
    <property type="match status" value="1"/>
</dbReference>
<feature type="domain" description="DAGKc" evidence="11">
    <location>
        <begin position="1"/>
        <end position="127"/>
    </location>
</feature>
<comment type="cofactor">
    <cofactor evidence="1">
        <name>Mg(2+)</name>
        <dbReference type="ChEBI" id="CHEBI:18420"/>
    </cofactor>
</comment>
<dbReference type="InterPro" id="IPR005218">
    <property type="entry name" value="Diacylglycerol/lipid_kinase"/>
</dbReference>
<evidence type="ECO:0000313" key="14">
    <source>
        <dbReference type="EMBL" id="MEI4461223.1"/>
    </source>
</evidence>
<dbReference type="InterPro" id="IPR017438">
    <property type="entry name" value="ATP-NAD_kinase_N"/>
</dbReference>
<dbReference type="Gene3D" id="2.60.200.40">
    <property type="match status" value="1"/>
</dbReference>
<gene>
    <name evidence="12" type="ORF">AS033_05075</name>
    <name evidence="13" type="ORF">RSA11_01605</name>
    <name evidence="14" type="ORF">SZL87_02165</name>
</gene>
<reference evidence="14 17" key="3">
    <citation type="submission" date="2023-12" db="EMBL/GenBank/DDBJ databases">
        <authorList>
            <person name="Easwaran N."/>
            <person name="Lazarus H.P.S."/>
        </authorList>
    </citation>
    <scope>NUCLEOTIDE SEQUENCE [LARGE SCALE GENOMIC DNA]</scope>
    <source>
        <strain evidence="14 17">VIT-2023</strain>
    </source>
</reference>
<evidence type="ECO:0000256" key="2">
    <source>
        <dbReference type="ARBA" id="ARBA00005983"/>
    </source>
</evidence>
<evidence type="ECO:0000256" key="9">
    <source>
        <dbReference type="ARBA" id="ARBA00023209"/>
    </source>
</evidence>
<dbReference type="InterPro" id="IPR001206">
    <property type="entry name" value="Diacylglycerol_kinase_cat_dom"/>
</dbReference>
<evidence type="ECO:0000256" key="10">
    <source>
        <dbReference type="ARBA" id="ARBA00023264"/>
    </source>
</evidence>
<dbReference type="GO" id="GO:0008654">
    <property type="term" value="P:phospholipid biosynthetic process"/>
    <property type="evidence" value="ECO:0007669"/>
    <property type="project" value="UniProtKB-KW"/>
</dbReference>
<name>A0A0V8GKF0_9BACL</name>
<evidence type="ECO:0000313" key="13">
    <source>
        <dbReference type="EMBL" id="KTR28422.1"/>
    </source>
</evidence>
<dbReference type="Pfam" id="PF19279">
    <property type="entry name" value="YegS_C"/>
    <property type="match status" value="1"/>
</dbReference>
<comment type="caution">
    <text evidence="12">The sequence shown here is derived from an EMBL/GenBank/DDBJ whole genome shotgun (WGS) entry which is preliminary data.</text>
</comment>
<dbReference type="SUPFAM" id="SSF111331">
    <property type="entry name" value="NAD kinase/diacylglycerol kinase-like"/>
    <property type="match status" value="1"/>
</dbReference>
<evidence type="ECO:0000256" key="7">
    <source>
        <dbReference type="ARBA" id="ARBA00022840"/>
    </source>
</evidence>
<accession>A0A0V8GKF0</accession>
<dbReference type="InterPro" id="IPR050187">
    <property type="entry name" value="Lipid_Phosphate_FormReg"/>
</dbReference>
<dbReference type="PANTHER" id="PTHR12358:SF107">
    <property type="entry name" value="LIPID KINASE BMRU-RELATED"/>
    <property type="match status" value="1"/>
</dbReference>
<dbReference type="GO" id="GO:0005886">
    <property type="term" value="C:plasma membrane"/>
    <property type="evidence" value="ECO:0007669"/>
    <property type="project" value="TreeGrafter"/>
</dbReference>
<keyword evidence="7" id="KW-0067">ATP-binding</keyword>
<dbReference type="InterPro" id="IPR016064">
    <property type="entry name" value="NAD/diacylglycerol_kinase_sf"/>
</dbReference>
<sequence>MKLLLISNPTAGTNGTGLLGEVIEPLSTLFDEIVIKNTKQAGDAMQFAEDSSAFDAVVVIGGDGTVFETINGVAKLDDRPILGIIPGGTCNDFARTLGLPMAPRLAAEAIAMQHVVQVDLGQVENSYFLNFLGVGLVAEASIGIDTEEKARLGKMGYYLSTIRSSLEAQPFEYELILDEGRHMTGEAVLILAANGESLGGIETNLSDGAYNDGKLDLVIVDEVNLTTIRDVILQKIGLANDPSFTHILTSGFQLKTKDAKVIDTDGEKAIHTPVTVKVLPEYLRMYGGTQ</sequence>
<dbReference type="NCBIfam" id="TIGR00147">
    <property type="entry name" value="YegS/Rv2252/BmrU family lipid kinase"/>
    <property type="match status" value="1"/>
</dbReference>
<evidence type="ECO:0000313" key="12">
    <source>
        <dbReference type="EMBL" id="KSU50754.1"/>
    </source>
</evidence>
<reference evidence="13 16" key="2">
    <citation type="journal article" date="2016" name="Front. Microbiol.">
        <title>Genomic Resource of Rice Seed Associated Bacteria.</title>
        <authorList>
            <person name="Midha S."/>
            <person name="Bansal K."/>
            <person name="Sharma S."/>
            <person name="Kumar N."/>
            <person name="Patil P.P."/>
            <person name="Chaudhry V."/>
            <person name="Patil P.B."/>
        </authorList>
    </citation>
    <scope>NUCLEOTIDE SEQUENCE [LARGE SCALE GENOMIC DNA]</scope>
    <source>
        <strain evidence="13 16">RSA11</strain>
    </source>
</reference>
<dbReference type="PROSITE" id="PS50146">
    <property type="entry name" value="DAGK"/>
    <property type="match status" value="1"/>
</dbReference>
<keyword evidence="6 12" id="KW-0418">Kinase</keyword>
<evidence type="ECO:0000313" key="15">
    <source>
        <dbReference type="Proteomes" id="UP000053797"/>
    </source>
</evidence>
<evidence type="ECO:0000256" key="1">
    <source>
        <dbReference type="ARBA" id="ARBA00001946"/>
    </source>
</evidence>
<evidence type="ECO:0000256" key="4">
    <source>
        <dbReference type="ARBA" id="ARBA00022679"/>
    </source>
</evidence>
<evidence type="ECO:0000256" key="3">
    <source>
        <dbReference type="ARBA" id="ARBA00022516"/>
    </source>
</evidence>
<proteinExistence type="inferred from homology"/>
<evidence type="ECO:0000256" key="5">
    <source>
        <dbReference type="ARBA" id="ARBA00022741"/>
    </source>
</evidence>
<keyword evidence="3" id="KW-0444">Lipid biosynthesis</keyword>
<reference evidence="12 15" key="1">
    <citation type="journal article" date="2015" name="Int. J. Syst. Evol. Microbiol.">
        <title>Exiguobacterium enclense sp. nov., isolated from sediment.</title>
        <authorList>
            <person name="Dastager S.G."/>
            <person name="Mawlankar R."/>
            <person name="Sonalkar V.V."/>
            <person name="Thorat M.N."/>
            <person name="Mual P."/>
            <person name="Verma A."/>
            <person name="Krishnamurthi S."/>
            <person name="Tang S.K."/>
            <person name="Li W.J."/>
        </authorList>
    </citation>
    <scope>NUCLEOTIDE SEQUENCE [LARGE SCALE GENOMIC DNA]</scope>
    <source>
        <strain evidence="12 15">NIO-1109</strain>
    </source>
</reference>
<dbReference type="GO" id="GO:0005524">
    <property type="term" value="F:ATP binding"/>
    <property type="evidence" value="ECO:0007669"/>
    <property type="project" value="UniProtKB-KW"/>
</dbReference>